<gene>
    <name evidence="9" type="primary">comEC</name>
    <name evidence="9" type="ORF">PFCIRM138_12165</name>
</gene>
<keyword evidence="5 7" id="KW-0472">Membrane</keyword>
<feature type="domain" description="Metallo-beta-lactamase" evidence="8">
    <location>
        <begin position="566"/>
        <end position="771"/>
    </location>
</feature>
<feature type="transmembrane region" description="Helical" evidence="7">
    <location>
        <begin position="505"/>
        <end position="524"/>
    </location>
</feature>
<dbReference type="InterPro" id="IPR004477">
    <property type="entry name" value="ComEC_N"/>
</dbReference>
<dbReference type="Gene3D" id="3.60.15.10">
    <property type="entry name" value="Ribonuclease Z/Hydroxyacylglutathione hydrolase-like"/>
    <property type="match status" value="1"/>
</dbReference>
<keyword evidence="4 7" id="KW-1133">Transmembrane helix</keyword>
<feature type="transmembrane region" description="Helical" evidence="7">
    <location>
        <begin position="284"/>
        <end position="305"/>
    </location>
</feature>
<evidence type="ECO:0000313" key="9">
    <source>
        <dbReference type="EMBL" id="CEP27148.1"/>
    </source>
</evidence>
<evidence type="ECO:0000256" key="7">
    <source>
        <dbReference type="SAM" id="Phobius"/>
    </source>
</evidence>
<dbReference type="AlphaFoldDB" id="A0A0B7P109"/>
<reference evidence="9" key="1">
    <citation type="submission" date="2014-08" db="EMBL/GenBank/DDBJ databases">
        <authorList>
            <person name="Falentin Helene"/>
        </authorList>
    </citation>
    <scope>NUCLEOTIDE SEQUENCE</scope>
</reference>
<feature type="transmembrane region" description="Helical" evidence="7">
    <location>
        <begin position="49"/>
        <end position="66"/>
    </location>
</feature>
<dbReference type="SUPFAM" id="SSF56281">
    <property type="entry name" value="Metallo-hydrolase/oxidoreductase"/>
    <property type="match status" value="1"/>
</dbReference>
<keyword evidence="2" id="KW-1003">Cell membrane</keyword>
<dbReference type="PATRIC" id="fig|66712.6.peg.850"/>
<dbReference type="PANTHER" id="PTHR30619:SF1">
    <property type="entry name" value="RECOMBINATION PROTEIN 2"/>
    <property type="match status" value="1"/>
</dbReference>
<feature type="region of interest" description="Disordered" evidence="6">
    <location>
        <begin position="1"/>
        <end position="37"/>
    </location>
</feature>
<organism evidence="9">
    <name type="scientific">Propionibacterium freudenreichii subsp. freudenreichii</name>
    <dbReference type="NCBI Taxonomy" id="66712"/>
    <lineage>
        <taxon>Bacteria</taxon>
        <taxon>Bacillati</taxon>
        <taxon>Actinomycetota</taxon>
        <taxon>Actinomycetes</taxon>
        <taxon>Propionibacteriales</taxon>
        <taxon>Propionibacteriaceae</taxon>
        <taxon>Propionibacterium</taxon>
    </lineage>
</organism>
<evidence type="ECO:0000256" key="6">
    <source>
        <dbReference type="SAM" id="MobiDB-lite"/>
    </source>
</evidence>
<dbReference type="KEGG" id="pfre:RM25_0823"/>
<dbReference type="SMART" id="SM00849">
    <property type="entry name" value="Lactamase_B"/>
    <property type="match status" value="1"/>
</dbReference>
<dbReference type="InterPro" id="IPR001279">
    <property type="entry name" value="Metallo-B-lactamas"/>
</dbReference>
<feature type="region of interest" description="Disordered" evidence="6">
    <location>
        <begin position="675"/>
        <end position="699"/>
    </location>
</feature>
<sequence>MSRWADQRRNPSAGRSAQSIRRRANHRRGRRGIPDGDEPSRAHLRVIDLRLVAPALVAWATAWIVLADSAMATTIMAVGVVVAFGVLLAMRRWRVAACGLVALSALACTTAHLQAASQGPLAQAGRDRSVVAIQGQVRSDPRELPSRFGSASHVVRIDVSRVDIAGVGWNVGCRVELSGHGDPGDAIAGLQVGQAVRLGGRADQPRQASQGLCARVALSASPQVIAPPGPMDSTINRMRSGLRDAMGWNSREQAGLVPSLVVGDTAGLPADLVDDFKASSLTHLTAVSGTNLTLMLVFFMAVARTAGVRGWWLRGLGVVVVAFFVVICRAEASVVRAAAMGLVALAATGRRGTGVAGLRQLSVAVWLVVLVDPWLARSWGFALSATATAGILWWAGPWQARMRRWAPGWLAESLCVPAAAQLATQPLITILSGEISVVGLGANMAAAPFVGPVTVLGLVAALISPVLGPLAQVMGWLAGCCVQPIILIAHLAASAPMATMTWPVSPGSITLLIIFCLMIALILGRLVGRRLGCLALAGVMVIACLWRPPLPGWPRDWQVVSCDVGQGDATLIRTGPRAAIVVDTGPEPDAMAACLTTAGVDTVPLLVLTHFHADHIDGTAGVLGSARVGQALVSPLASPASGAARVRSQLERAGVEIATASPGQEWAIGEGHWRTLQAGSGDVPGQPTSPGAGSESAENDASILGLAGNGDLNVLVTGDLEPDGQRNALREVPPQLLRADIVKVPHHGSARQSEDFLAATGARVALVSVGKKNGYGHPAAATLELLMRQQMTIMRTDEQGALAVARHSDRSLQVVSQR</sequence>
<feature type="transmembrane region" description="Helical" evidence="7">
    <location>
        <begin position="440"/>
        <end position="463"/>
    </location>
</feature>
<dbReference type="GO" id="GO:0005886">
    <property type="term" value="C:plasma membrane"/>
    <property type="evidence" value="ECO:0007669"/>
    <property type="project" value="UniProtKB-SubCell"/>
</dbReference>
<dbReference type="InterPro" id="IPR035681">
    <property type="entry name" value="ComA-like_MBL"/>
</dbReference>
<evidence type="ECO:0000259" key="8">
    <source>
        <dbReference type="SMART" id="SM00849"/>
    </source>
</evidence>
<keyword evidence="3 7" id="KW-0812">Transmembrane</keyword>
<proteinExistence type="predicted"/>
<dbReference type="Pfam" id="PF00753">
    <property type="entry name" value="Lactamase_B"/>
    <property type="match status" value="1"/>
</dbReference>
<feature type="transmembrane region" description="Helical" evidence="7">
    <location>
        <begin position="72"/>
        <end position="90"/>
    </location>
</feature>
<evidence type="ECO:0000256" key="2">
    <source>
        <dbReference type="ARBA" id="ARBA00022475"/>
    </source>
</evidence>
<evidence type="ECO:0000256" key="5">
    <source>
        <dbReference type="ARBA" id="ARBA00023136"/>
    </source>
</evidence>
<dbReference type="EMBL" id="LM676427">
    <property type="protein sequence ID" value="CEP27148.1"/>
    <property type="molecule type" value="Genomic_DNA"/>
</dbReference>
<feature type="transmembrane region" description="Helical" evidence="7">
    <location>
        <begin position="531"/>
        <end position="548"/>
    </location>
</feature>
<dbReference type="Pfam" id="PF03772">
    <property type="entry name" value="Competence"/>
    <property type="match status" value="1"/>
</dbReference>
<feature type="transmembrane region" description="Helical" evidence="7">
    <location>
        <begin position="377"/>
        <end position="396"/>
    </location>
</feature>
<evidence type="ECO:0000256" key="4">
    <source>
        <dbReference type="ARBA" id="ARBA00022989"/>
    </source>
</evidence>
<feature type="transmembrane region" description="Helical" evidence="7">
    <location>
        <begin position="475"/>
        <end position="493"/>
    </location>
</feature>
<feature type="transmembrane region" description="Helical" evidence="7">
    <location>
        <begin position="311"/>
        <end position="332"/>
    </location>
</feature>
<feature type="compositionally biased region" description="Basic residues" evidence="6">
    <location>
        <begin position="20"/>
        <end position="31"/>
    </location>
</feature>
<dbReference type="NCBIfam" id="TIGR00360">
    <property type="entry name" value="ComEC_N-term"/>
    <property type="match status" value="1"/>
</dbReference>
<evidence type="ECO:0000256" key="1">
    <source>
        <dbReference type="ARBA" id="ARBA00004651"/>
    </source>
</evidence>
<dbReference type="CDD" id="cd07731">
    <property type="entry name" value="ComA-like_MBL-fold"/>
    <property type="match status" value="1"/>
</dbReference>
<name>A0A0B7P109_PROFF</name>
<dbReference type="InterPro" id="IPR052159">
    <property type="entry name" value="Competence_DNA_uptake"/>
</dbReference>
<evidence type="ECO:0000256" key="3">
    <source>
        <dbReference type="ARBA" id="ARBA00022692"/>
    </source>
</evidence>
<comment type="subcellular location">
    <subcellularLocation>
        <location evidence="1">Cell membrane</location>
        <topology evidence="1">Multi-pass membrane protein</topology>
    </subcellularLocation>
</comment>
<feature type="transmembrane region" description="Helical" evidence="7">
    <location>
        <begin position="408"/>
        <end position="428"/>
    </location>
</feature>
<dbReference type="InterPro" id="IPR036866">
    <property type="entry name" value="RibonucZ/Hydroxyglut_hydro"/>
</dbReference>
<dbReference type="PANTHER" id="PTHR30619">
    <property type="entry name" value="DNA INTERNALIZATION/COMPETENCE PROTEIN COMEC/REC2"/>
    <property type="match status" value="1"/>
</dbReference>
<protein>
    <submittedName>
        <fullName evidence="9">ComE operon protein 3</fullName>
    </submittedName>
</protein>
<accession>A0A0B7P109</accession>